<dbReference type="AlphaFoldDB" id="A0AA37SWC2"/>
<reference evidence="1" key="1">
    <citation type="journal article" date="2014" name="Int. J. Syst. Evol. Microbiol.">
        <title>Complete genome sequence of Corynebacterium casei LMG S-19264T (=DSM 44701T), isolated from a smear-ripened cheese.</title>
        <authorList>
            <consortium name="US DOE Joint Genome Institute (JGI-PGF)"/>
            <person name="Walter F."/>
            <person name="Albersmeier A."/>
            <person name="Kalinowski J."/>
            <person name="Ruckert C."/>
        </authorList>
    </citation>
    <scope>NUCLEOTIDE SEQUENCE</scope>
    <source>
        <strain evidence="1">NBRC 108769</strain>
    </source>
</reference>
<comment type="caution">
    <text evidence="1">The sequence shown here is derived from an EMBL/GenBank/DDBJ whole genome shotgun (WGS) entry which is preliminary data.</text>
</comment>
<gene>
    <name evidence="1" type="ORF">GCM10007940_46170</name>
</gene>
<organism evidence="1 2">
    <name type="scientific">Portibacter lacus</name>
    <dbReference type="NCBI Taxonomy" id="1099794"/>
    <lineage>
        <taxon>Bacteria</taxon>
        <taxon>Pseudomonadati</taxon>
        <taxon>Bacteroidota</taxon>
        <taxon>Saprospiria</taxon>
        <taxon>Saprospirales</taxon>
        <taxon>Haliscomenobacteraceae</taxon>
        <taxon>Portibacter</taxon>
    </lineage>
</organism>
<evidence type="ECO:0000313" key="2">
    <source>
        <dbReference type="Proteomes" id="UP001156666"/>
    </source>
</evidence>
<keyword evidence="2" id="KW-1185">Reference proteome</keyword>
<protein>
    <submittedName>
        <fullName evidence="1">Uncharacterized protein</fullName>
    </submittedName>
</protein>
<dbReference type="Proteomes" id="UP001156666">
    <property type="component" value="Unassembled WGS sequence"/>
</dbReference>
<dbReference type="EMBL" id="BSOH01000037">
    <property type="protein sequence ID" value="GLR20001.1"/>
    <property type="molecule type" value="Genomic_DNA"/>
</dbReference>
<evidence type="ECO:0000313" key="1">
    <source>
        <dbReference type="EMBL" id="GLR20001.1"/>
    </source>
</evidence>
<proteinExistence type="predicted"/>
<reference evidence="1" key="2">
    <citation type="submission" date="2023-01" db="EMBL/GenBank/DDBJ databases">
        <title>Draft genome sequence of Portibacter lacus strain NBRC 108769.</title>
        <authorList>
            <person name="Sun Q."/>
            <person name="Mori K."/>
        </authorList>
    </citation>
    <scope>NUCLEOTIDE SEQUENCE</scope>
    <source>
        <strain evidence="1">NBRC 108769</strain>
    </source>
</reference>
<accession>A0AA37SWC2</accession>
<sequence>MSNAKTVIDSSRTYNKIIENSIFENQFEELKDAFVSDPMIKFILDLRNFLCHQGYLDFGIEISANRERTCSYIYLDKEHLKKYKKGWSKGAKVFISNSEKKILIFKHIEDFHCRLKMINNWLYLRLILLKKEDIQTLLNKSKKLINAYDTKFHHILSLNRYLNKIINQHG</sequence>
<name>A0AA37SWC2_9BACT</name>